<gene>
    <name evidence="1" type="ORF">K6Y31_15270</name>
</gene>
<dbReference type="Proteomes" id="UP001201273">
    <property type="component" value="Unassembled WGS sequence"/>
</dbReference>
<dbReference type="EMBL" id="JAIMJA010000016">
    <property type="protein sequence ID" value="MCE2596173.1"/>
    <property type="molecule type" value="Genomic_DNA"/>
</dbReference>
<organism evidence="1 2">
    <name type="scientific">Motilimonas cestriensis</name>
    <dbReference type="NCBI Taxonomy" id="2742685"/>
    <lineage>
        <taxon>Bacteria</taxon>
        <taxon>Pseudomonadati</taxon>
        <taxon>Pseudomonadota</taxon>
        <taxon>Gammaproteobacteria</taxon>
        <taxon>Alteromonadales</taxon>
        <taxon>Alteromonadales genera incertae sedis</taxon>
        <taxon>Motilimonas</taxon>
    </lineage>
</organism>
<accession>A0ABS8WC95</accession>
<evidence type="ECO:0000313" key="2">
    <source>
        <dbReference type="Proteomes" id="UP001201273"/>
    </source>
</evidence>
<proteinExistence type="predicted"/>
<comment type="caution">
    <text evidence="1">The sequence shown here is derived from an EMBL/GenBank/DDBJ whole genome shotgun (WGS) entry which is preliminary data.</text>
</comment>
<evidence type="ECO:0000313" key="1">
    <source>
        <dbReference type="EMBL" id="MCE2596173.1"/>
    </source>
</evidence>
<reference evidence="1 2" key="1">
    <citation type="journal article" date="2022" name="Environ. Microbiol. Rep.">
        <title>Eco-phylogenetic analyses reveal divergent evolution of vitamin B12 metabolism in the marine bacterial family 'Psychromonadaceae'.</title>
        <authorList>
            <person name="Jin X."/>
            <person name="Yang Y."/>
            <person name="Cao H."/>
            <person name="Gao B."/>
            <person name="Zhao Z."/>
        </authorList>
    </citation>
    <scope>NUCLEOTIDE SEQUENCE [LARGE SCALE GENOMIC DNA]</scope>
    <source>
        <strain evidence="1 2">MKS20</strain>
    </source>
</reference>
<name>A0ABS8WC95_9GAMM</name>
<keyword evidence="2" id="KW-1185">Reference proteome</keyword>
<protein>
    <recommendedName>
        <fullName evidence="3">Lipocalin-like domain-containing protein</fullName>
    </recommendedName>
</protein>
<evidence type="ECO:0008006" key="3">
    <source>
        <dbReference type="Google" id="ProtNLM"/>
    </source>
</evidence>
<sequence length="132" mass="15083">MIEQFLGDWQLLPERADIEFGSPPVSGHCLISEEDDTLVISFFSKNERDVEKKHHYEQVPDGKFRPYTGKGSGDEDCLELKKPNLLEAIILKDSEVFFSKTLEIKPDGCLKLIMTSALPSHELVSNTYYFEK</sequence>
<dbReference type="RefSeq" id="WP_233053825.1">
    <property type="nucleotide sequence ID" value="NZ_JAIMJA010000016.1"/>
</dbReference>